<evidence type="ECO:0000256" key="1">
    <source>
        <dbReference type="ARBA" id="ARBA00006352"/>
    </source>
</evidence>
<dbReference type="SMART" id="SM00220">
    <property type="entry name" value="S_TKc"/>
    <property type="match status" value="1"/>
</dbReference>
<dbReference type="InterPro" id="IPR000961">
    <property type="entry name" value="AGC-kinase_C"/>
</dbReference>
<keyword evidence="5" id="KW-0808">Transferase</keyword>
<dbReference type="PROSITE" id="PS50042">
    <property type="entry name" value="CNMP_BINDING_3"/>
    <property type="match status" value="1"/>
</dbReference>
<dbReference type="GO" id="GO:0004691">
    <property type="term" value="F:cAMP-dependent protein kinase activity"/>
    <property type="evidence" value="ECO:0007669"/>
    <property type="project" value="TreeGrafter"/>
</dbReference>
<dbReference type="Pfam" id="PF00069">
    <property type="entry name" value="Pkinase"/>
    <property type="match status" value="1"/>
</dbReference>
<dbReference type="SUPFAM" id="SSF56112">
    <property type="entry name" value="Protein kinase-like (PK-like)"/>
    <property type="match status" value="1"/>
</dbReference>
<dbReference type="SMART" id="SM00100">
    <property type="entry name" value="cNMP"/>
    <property type="match status" value="1"/>
</dbReference>
<organism evidence="17">
    <name type="scientific">Alexandrium andersonii</name>
    <dbReference type="NCBI Taxonomy" id="327968"/>
    <lineage>
        <taxon>Eukaryota</taxon>
        <taxon>Sar</taxon>
        <taxon>Alveolata</taxon>
        <taxon>Dinophyceae</taxon>
        <taxon>Gonyaulacales</taxon>
        <taxon>Pyrocystaceae</taxon>
        <taxon>Alexandrium</taxon>
    </lineage>
</organism>
<dbReference type="PROSITE" id="PS00108">
    <property type="entry name" value="PROTEIN_KINASE_ST"/>
    <property type="match status" value="1"/>
</dbReference>
<dbReference type="PANTHER" id="PTHR24353">
    <property type="entry name" value="CYCLIC NUCLEOTIDE-DEPENDENT PROTEIN KINASE"/>
    <property type="match status" value="1"/>
</dbReference>
<keyword evidence="7" id="KW-0418">Kinase</keyword>
<comment type="catalytic activity">
    <reaction evidence="10">
        <text>L-threonyl-[protein] + ATP = O-phospho-L-threonyl-[protein] + ADP + H(+)</text>
        <dbReference type="Rhea" id="RHEA:46608"/>
        <dbReference type="Rhea" id="RHEA-COMP:11060"/>
        <dbReference type="Rhea" id="RHEA-COMP:11605"/>
        <dbReference type="ChEBI" id="CHEBI:15378"/>
        <dbReference type="ChEBI" id="CHEBI:30013"/>
        <dbReference type="ChEBI" id="CHEBI:30616"/>
        <dbReference type="ChEBI" id="CHEBI:61977"/>
        <dbReference type="ChEBI" id="CHEBI:456216"/>
        <dbReference type="EC" id="2.7.11.12"/>
    </reaction>
</comment>
<feature type="domain" description="Protein kinase" evidence="14">
    <location>
        <begin position="149"/>
        <end position="404"/>
    </location>
</feature>
<evidence type="ECO:0000256" key="10">
    <source>
        <dbReference type="ARBA" id="ARBA00047298"/>
    </source>
</evidence>
<evidence type="ECO:0000256" key="6">
    <source>
        <dbReference type="ARBA" id="ARBA00022741"/>
    </source>
</evidence>
<evidence type="ECO:0000256" key="8">
    <source>
        <dbReference type="ARBA" id="ARBA00022840"/>
    </source>
</evidence>
<keyword evidence="4" id="KW-0140">cGMP</keyword>
<dbReference type="Gene3D" id="2.60.120.10">
    <property type="entry name" value="Jelly Rolls"/>
    <property type="match status" value="1"/>
</dbReference>
<proteinExistence type="inferred from homology"/>
<dbReference type="InterPro" id="IPR018490">
    <property type="entry name" value="cNMP-bd_dom_sf"/>
</dbReference>
<reference evidence="17" key="1">
    <citation type="submission" date="2021-01" db="EMBL/GenBank/DDBJ databases">
        <authorList>
            <person name="Corre E."/>
            <person name="Pelletier E."/>
            <person name="Niang G."/>
            <person name="Scheremetjew M."/>
            <person name="Finn R."/>
            <person name="Kale V."/>
            <person name="Holt S."/>
            <person name="Cochrane G."/>
            <person name="Meng A."/>
            <person name="Brown T."/>
            <person name="Cohen L."/>
        </authorList>
    </citation>
    <scope>NUCLEOTIDE SEQUENCE</scope>
    <source>
        <strain evidence="17">CCMP2222</strain>
    </source>
</reference>
<keyword evidence="6 12" id="KW-0547">Nucleotide-binding</keyword>
<dbReference type="GO" id="GO:0005952">
    <property type="term" value="C:cAMP-dependent protein kinase complex"/>
    <property type="evidence" value="ECO:0007669"/>
    <property type="project" value="TreeGrafter"/>
</dbReference>
<feature type="binding site" evidence="12">
    <location>
        <position position="178"/>
    </location>
    <ligand>
        <name>ATP</name>
        <dbReference type="ChEBI" id="CHEBI:30616"/>
    </ligand>
</feature>
<dbReference type="Pfam" id="PF00027">
    <property type="entry name" value="cNMP_binding"/>
    <property type="match status" value="1"/>
</dbReference>
<dbReference type="PANTHER" id="PTHR24353:SF143">
    <property type="entry name" value="PROTEIN KINASE DOMAIN-CONTAINING PROTEIN"/>
    <property type="match status" value="1"/>
</dbReference>
<dbReference type="InterPro" id="IPR014710">
    <property type="entry name" value="RmlC-like_jellyroll"/>
</dbReference>
<evidence type="ECO:0000256" key="11">
    <source>
        <dbReference type="ARBA" id="ARBA00047462"/>
    </source>
</evidence>
<evidence type="ECO:0000313" key="17">
    <source>
        <dbReference type="EMBL" id="CAD9506724.1"/>
    </source>
</evidence>
<evidence type="ECO:0000256" key="3">
    <source>
        <dbReference type="ARBA" id="ARBA00022527"/>
    </source>
</evidence>
<dbReference type="Gene3D" id="1.10.510.10">
    <property type="entry name" value="Transferase(Phosphotransferase) domain 1"/>
    <property type="match status" value="1"/>
</dbReference>
<dbReference type="PROSITE" id="PS50011">
    <property type="entry name" value="PROTEIN_KINASE_DOM"/>
    <property type="match status" value="1"/>
</dbReference>
<dbReference type="Gene3D" id="3.30.200.20">
    <property type="entry name" value="Phosphorylase Kinase, domain 1"/>
    <property type="match status" value="1"/>
</dbReference>
<evidence type="ECO:0000256" key="9">
    <source>
        <dbReference type="ARBA" id="ARBA00022992"/>
    </source>
</evidence>
<dbReference type="InterPro" id="IPR008271">
    <property type="entry name" value="Ser/Thr_kinase_AS"/>
</dbReference>
<evidence type="ECO:0000259" key="14">
    <source>
        <dbReference type="PROSITE" id="PS50011"/>
    </source>
</evidence>
<evidence type="ECO:0000256" key="12">
    <source>
        <dbReference type="PROSITE-ProRule" id="PRU10141"/>
    </source>
</evidence>
<accession>A0A7S2I1P8</accession>
<evidence type="ECO:0000259" key="16">
    <source>
        <dbReference type="PROSITE" id="PS51285"/>
    </source>
</evidence>
<evidence type="ECO:0000256" key="5">
    <source>
        <dbReference type="ARBA" id="ARBA00022679"/>
    </source>
</evidence>
<gene>
    <name evidence="17" type="ORF">AAND1436_LOCUS38276</name>
</gene>
<comment type="catalytic activity">
    <reaction evidence="11">
        <text>L-seryl-[protein] + ATP = O-phospho-L-seryl-[protein] + ADP + H(+)</text>
        <dbReference type="Rhea" id="RHEA:17989"/>
        <dbReference type="Rhea" id="RHEA-COMP:9863"/>
        <dbReference type="Rhea" id="RHEA-COMP:11604"/>
        <dbReference type="ChEBI" id="CHEBI:15378"/>
        <dbReference type="ChEBI" id="CHEBI:29999"/>
        <dbReference type="ChEBI" id="CHEBI:30616"/>
        <dbReference type="ChEBI" id="CHEBI:83421"/>
        <dbReference type="ChEBI" id="CHEBI:456216"/>
        <dbReference type="EC" id="2.7.11.12"/>
    </reaction>
</comment>
<evidence type="ECO:0000256" key="13">
    <source>
        <dbReference type="RuleBase" id="RU000304"/>
    </source>
</evidence>
<dbReference type="GO" id="GO:0005524">
    <property type="term" value="F:ATP binding"/>
    <property type="evidence" value="ECO:0007669"/>
    <property type="project" value="UniProtKB-UniRule"/>
</dbReference>
<evidence type="ECO:0000256" key="2">
    <source>
        <dbReference type="ARBA" id="ARBA00012428"/>
    </source>
</evidence>
<evidence type="ECO:0000256" key="4">
    <source>
        <dbReference type="ARBA" id="ARBA00022535"/>
    </source>
</evidence>
<evidence type="ECO:0000259" key="15">
    <source>
        <dbReference type="PROSITE" id="PS50042"/>
    </source>
</evidence>
<dbReference type="AlphaFoldDB" id="A0A7S2I1P8"/>
<dbReference type="PROSITE" id="PS00107">
    <property type="entry name" value="PROTEIN_KINASE_ATP"/>
    <property type="match status" value="1"/>
</dbReference>
<dbReference type="SUPFAM" id="SSF51206">
    <property type="entry name" value="cAMP-binding domain-like"/>
    <property type="match status" value="1"/>
</dbReference>
<dbReference type="InterPro" id="IPR018488">
    <property type="entry name" value="cNMP-bd_CS"/>
</dbReference>
<dbReference type="PROSITE" id="PS00888">
    <property type="entry name" value="CNMP_BINDING_1"/>
    <property type="match status" value="1"/>
</dbReference>
<dbReference type="InterPro" id="IPR000595">
    <property type="entry name" value="cNMP-bd_dom"/>
</dbReference>
<comment type="similarity">
    <text evidence="1">Belongs to the protein kinase superfamily. AGC Ser/Thr protein kinase family. cGMP subfamily.</text>
</comment>
<keyword evidence="3 13" id="KW-0723">Serine/threonine-protein kinase</keyword>
<dbReference type="InterPro" id="IPR017441">
    <property type="entry name" value="Protein_kinase_ATP_BS"/>
</dbReference>
<dbReference type="InterPro" id="IPR000719">
    <property type="entry name" value="Prot_kinase_dom"/>
</dbReference>
<protein>
    <recommendedName>
        <fullName evidence="2">cGMP-dependent protein kinase</fullName>
        <ecNumber evidence="2">2.7.11.12</ecNumber>
    </recommendedName>
</protein>
<dbReference type="PROSITE" id="PS51285">
    <property type="entry name" value="AGC_KINASE_CTER"/>
    <property type="match status" value="1"/>
</dbReference>
<sequence>MQARVKQKLQEYAKILGSMTCMQNVPEEDKTNLADALVETTYQEGEYVINQGEEGRTFFILYQGEVSVLVDNKEVTRYSADPSTGKFESFGERALEMDEPRAASIKAVTPKVTLLALDRGVYNTVRGMSTLRKSGVKNESMVEYKKSKLTTLGLLGCGGFGVVTLVKCGITGNTFALKALSKGHIAAQNQERSVMNEKGILRMTHSPFLVRLAATFNGDQHLYFLLEPAMGGELFTIYQRKNFYGSEKHARFYVACVLRGFEHLHARQIIYRDLKPENLLLDSKGYCKVTDFGLAKFVIGHTYTTCGTPDYFAPEMVMGAGHTNAVDWWTLGVLVYELMMSDTPFSAQDTIHIFRKVQRGIEAVSFPSKTDWAPLVKSLCKQEPSERLPMRKGGGKAVEEHAWFTKAGFDWKALDKRTMVAPYIPQVKSASDMTNFEANEEDAPPDLHYSNTGACWDKDFEDTTGPAKFE</sequence>
<dbReference type="InterPro" id="IPR011009">
    <property type="entry name" value="Kinase-like_dom_sf"/>
</dbReference>
<dbReference type="GO" id="GO:0030553">
    <property type="term" value="F:cGMP binding"/>
    <property type="evidence" value="ECO:0007669"/>
    <property type="project" value="UniProtKB-KW"/>
</dbReference>
<keyword evidence="9" id="KW-0142">cGMP-binding</keyword>
<dbReference type="PRINTS" id="PR00103">
    <property type="entry name" value="CAMPKINASE"/>
</dbReference>
<keyword evidence="8 12" id="KW-0067">ATP-binding</keyword>
<feature type="domain" description="Cyclic nucleotide-binding" evidence="15">
    <location>
        <begin position="21"/>
        <end position="125"/>
    </location>
</feature>
<dbReference type="SMART" id="SM00133">
    <property type="entry name" value="S_TK_X"/>
    <property type="match status" value="1"/>
</dbReference>
<name>A0A7S2I1P8_9DINO</name>
<dbReference type="GO" id="GO:0004692">
    <property type="term" value="F:cGMP-dependent protein kinase activity"/>
    <property type="evidence" value="ECO:0007669"/>
    <property type="project" value="UniProtKB-EC"/>
</dbReference>
<dbReference type="CDD" id="cd00038">
    <property type="entry name" value="CAP_ED"/>
    <property type="match status" value="1"/>
</dbReference>
<dbReference type="EMBL" id="HBGQ01080022">
    <property type="protein sequence ID" value="CAD9506724.1"/>
    <property type="molecule type" value="Transcribed_RNA"/>
</dbReference>
<evidence type="ECO:0000256" key="7">
    <source>
        <dbReference type="ARBA" id="ARBA00022777"/>
    </source>
</evidence>
<feature type="domain" description="AGC-kinase C-terminal" evidence="16">
    <location>
        <begin position="407"/>
        <end position="470"/>
    </location>
</feature>
<dbReference type="EC" id="2.7.11.12" evidence="2"/>
<dbReference type="PROSITE" id="PS00889">
    <property type="entry name" value="CNMP_BINDING_2"/>
    <property type="match status" value="1"/>
</dbReference>